<dbReference type="RefSeq" id="WP_166258728.1">
    <property type="nucleotide sequence ID" value="NZ_JAAMOW010000007.1"/>
</dbReference>
<dbReference type="GO" id="GO:0006508">
    <property type="term" value="P:proteolysis"/>
    <property type="evidence" value="ECO:0007669"/>
    <property type="project" value="UniProtKB-KW"/>
</dbReference>
<accession>A0A6M2BUJ9</accession>
<evidence type="ECO:0000256" key="6">
    <source>
        <dbReference type="PIRSR" id="PIRSR600246-2"/>
    </source>
</evidence>
<comment type="caution">
    <text evidence="8">The sequence shown here is derived from an EMBL/GenBank/DDBJ whole genome shotgun (WGS) entry which is preliminary data.</text>
</comment>
<dbReference type="PANTHER" id="PTHR10188:SF6">
    <property type="entry name" value="N(4)-(BETA-N-ACETYLGLUCOSAMINYL)-L-ASPARAGINASE"/>
    <property type="match status" value="1"/>
</dbReference>
<keyword evidence="1" id="KW-0645">Protease</keyword>
<evidence type="ECO:0000256" key="2">
    <source>
        <dbReference type="ARBA" id="ARBA00022801"/>
    </source>
</evidence>
<protein>
    <recommendedName>
        <fullName evidence="4">Isoaspartyl peptidase</fullName>
    </recommendedName>
</protein>
<dbReference type="Gene3D" id="3.60.20.30">
    <property type="entry name" value="(Glycosyl)asparaginase"/>
    <property type="match status" value="1"/>
</dbReference>
<dbReference type="FunFam" id="3.60.20.30:FF:000001">
    <property type="entry name" value="Isoaspartyl peptidase/L-asparaginase"/>
    <property type="match status" value="1"/>
</dbReference>
<keyword evidence="3" id="KW-0068">Autocatalytic cleavage</keyword>
<feature type="active site" description="Nucleophile" evidence="5">
    <location>
        <position position="177"/>
    </location>
</feature>
<evidence type="ECO:0000256" key="3">
    <source>
        <dbReference type="ARBA" id="ARBA00022813"/>
    </source>
</evidence>
<dbReference type="CDD" id="cd04701">
    <property type="entry name" value="Asparaginase_2"/>
    <property type="match status" value="1"/>
</dbReference>
<keyword evidence="2" id="KW-0378">Hydrolase</keyword>
<dbReference type="InterPro" id="IPR029055">
    <property type="entry name" value="Ntn_hydrolases_N"/>
</dbReference>
<evidence type="ECO:0000256" key="5">
    <source>
        <dbReference type="PIRSR" id="PIRSR600246-1"/>
    </source>
</evidence>
<dbReference type="EMBL" id="JAAMOW010000007">
    <property type="protein sequence ID" value="NGY06040.1"/>
    <property type="molecule type" value="Genomic_DNA"/>
</dbReference>
<evidence type="ECO:0000256" key="4">
    <source>
        <dbReference type="ARBA" id="ARBA00069124"/>
    </source>
</evidence>
<name>A0A6M2BUJ9_9GAMM</name>
<proteinExistence type="predicted"/>
<feature type="binding site" evidence="6">
    <location>
        <begin position="228"/>
        <end position="231"/>
    </location>
    <ligand>
        <name>substrate</name>
    </ligand>
</feature>
<organism evidence="8 9">
    <name type="scientific">Solimonas terrae</name>
    <dbReference type="NCBI Taxonomy" id="1396819"/>
    <lineage>
        <taxon>Bacteria</taxon>
        <taxon>Pseudomonadati</taxon>
        <taxon>Pseudomonadota</taxon>
        <taxon>Gammaproteobacteria</taxon>
        <taxon>Nevskiales</taxon>
        <taxon>Nevskiaceae</taxon>
        <taxon>Solimonas</taxon>
    </lineage>
</organism>
<dbReference type="AlphaFoldDB" id="A0A6M2BUJ9"/>
<feature type="site" description="Cleavage; by autolysis" evidence="7">
    <location>
        <begin position="176"/>
        <end position="177"/>
    </location>
</feature>
<dbReference type="InterPro" id="IPR000246">
    <property type="entry name" value="Peptidase_T2"/>
</dbReference>
<dbReference type="GO" id="GO:0016811">
    <property type="term" value="F:hydrolase activity, acting on carbon-nitrogen (but not peptide) bonds, in linear amides"/>
    <property type="evidence" value="ECO:0007669"/>
    <property type="project" value="UniProtKB-ARBA"/>
</dbReference>
<sequence length="310" mass="32617">MIRLAIHGGAGELDAGVDTREQRAELQRIAAAGLRMLRDGASSLDAVEHMVVLLELCPLFNAGVGGVLNRDGRPELDAAIMDGRDRSCGAVAGVCRARSPVRLARAIMERSPHVMFMGVGADELNAELGLDVVEPEYFITELRRRQLRKAQQHNVIVLDHDSAYDGTPPEAGGGFGTVGAVARDVHGHLAAATSTGGLTNKHPGRIGDTPIIGAGTFADNRSAAISCTGTGESFIRVGFGFEVDAQMRYRETSLIKATAHALDAVAMLGGRGGCIAIDARGHIVLPFNSSAMFRAWVDEDGAIGVAVGRD</sequence>
<gene>
    <name evidence="8" type="ORF">G7Y85_14795</name>
</gene>
<evidence type="ECO:0000313" key="8">
    <source>
        <dbReference type="EMBL" id="NGY06040.1"/>
    </source>
</evidence>
<feature type="binding site" evidence="6">
    <location>
        <begin position="205"/>
        <end position="208"/>
    </location>
    <ligand>
        <name>substrate</name>
    </ligand>
</feature>
<reference evidence="8 9" key="1">
    <citation type="journal article" date="2014" name="Int. J. Syst. Evol. Microbiol.">
        <title>Solimonas terrae sp. nov., isolated from soil.</title>
        <authorList>
            <person name="Kim S.J."/>
            <person name="Moon J.Y."/>
            <person name="Weon H.Y."/>
            <person name="Ahn J.H."/>
            <person name="Chen W.M."/>
            <person name="Kwon S.W."/>
        </authorList>
    </citation>
    <scope>NUCLEOTIDE SEQUENCE [LARGE SCALE GENOMIC DNA]</scope>
    <source>
        <strain evidence="8 9">KIS83-12</strain>
    </source>
</reference>
<keyword evidence="9" id="KW-1185">Reference proteome</keyword>
<dbReference type="Proteomes" id="UP000472676">
    <property type="component" value="Unassembled WGS sequence"/>
</dbReference>
<dbReference type="GO" id="GO:0008233">
    <property type="term" value="F:peptidase activity"/>
    <property type="evidence" value="ECO:0007669"/>
    <property type="project" value="UniProtKB-KW"/>
</dbReference>
<evidence type="ECO:0000256" key="7">
    <source>
        <dbReference type="PIRSR" id="PIRSR600246-3"/>
    </source>
</evidence>
<evidence type="ECO:0000256" key="1">
    <source>
        <dbReference type="ARBA" id="ARBA00022670"/>
    </source>
</evidence>
<dbReference type="SUPFAM" id="SSF56235">
    <property type="entry name" value="N-terminal nucleophile aminohydrolases (Ntn hydrolases)"/>
    <property type="match status" value="1"/>
</dbReference>
<evidence type="ECO:0000313" key="9">
    <source>
        <dbReference type="Proteomes" id="UP000472676"/>
    </source>
</evidence>
<dbReference type="Pfam" id="PF01112">
    <property type="entry name" value="Asparaginase_2"/>
    <property type="match status" value="1"/>
</dbReference>
<dbReference type="PANTHER" id="PTHR10188">
    <property type="entry name" value="L-ASPARAGINASE"/>
    <property type="match status" value="1"/>
</dbReference>